<dbReference type="InterPro" id="IPR051706">
    <property type="entry name" value="Glycosyltransferase_domain"/>
</dbReference>
<dbReference type="Pfam" id="PF14559">
    <property type="entry name" value="TPR_19"/>
    <property type="match status" value="1"/>
</dbReference>
<proteinExistence type="predicted"/>
<dbReference type="SUPFAM" id="SSF53448">
    <property type="entry name" value="Nucleotide-diphospho-sugar transferases"/>
    <property type="match status" value="1"/>
</dbReference>
<evidence type="ECO:0000256" key="1">
    <source>
        <dbReference type="ARBA" id="ARBA00022679"/>
    </source>
</evidence>
<dbReference type="SMART" id="SM00028">
    <property type="entry name" value="TPR"/>
    <property type="match status" value="10"/>
</dbReference>
<dbReference type="PANTHER" id="PTHR32385">
    <property type="entry name" value="MANNOSYL PHOSPHORYLINOSITOL CERAMIDE SYNTHASE"/>
    <property type="match status" value="1"/>
</dbReference>
<dbReference type="RefSeq" id="WP_186773564.1">
    <property type="nucleotide sequence ID" value="NZ_JACOMF010000083.1"/>
</dbReference>
<dbReference type="SUPFAM" id="SSF48452">
    <property type="entry name" value="TPR-like"/>
    <property type="match status" value="2"/>
</dbReference>
<keyword evidence="1" id="KW-0808">Transferase</keyword>
<dbReference type="AlphaFoldDB" id="A0A9X0R314"/>
<dbReference type="GO" id="GO:0000030">
    <property type="term" value="F:mannosyltransferase activity"/>
    <property type="evidence" value="ECO:0007669"/>
    <property type="project" value="TreeGrafter"/>
</dbReference>
<dbReference type="InterPro" id="IPR029044">
    <property type="entry name" value="Nucleotide-diphossugar_trans"/>
</dbReference>
<evidence type="ECO:0000313" key="3">
    <source>
        <dbReference type="Proteomes" id="UP000600101"/>
    </source>
</evidence>
<keyword evidence="3" id="KW-1185">Reference proteome</keyword>
<accession>A0A9X0R314</accession>
<dbReference type="InterPro" id="IPR019734">
    <property type="entry name" value="TPR_rpt"/>
</dbReference>
<dbReference type="Gene3D" id="1.25.40.10">
    <property type="entry name" value="Tetratricopeptide repeat domain"/>
    <property type="match status" value="3"/>
</dbReference>
<dbReference type="Pfam" id="PF13428">
    <property type="entry name" value="TPR_14"/>
    <property type="match status" value="1"/>
</dbReference>
<organism evidence="2 3">
    <name type="scientific">Siccirubricoccus deserti</name>
    <dbReference type="NCBI Taxonomy" id="2013562"/>
    <lineage>
        <taxon>Bacteria</taxon>
        <taxon>Pseudomonadati</taxon>
        <taxon>Pseudomonadota</taxon>
        <taxon>Alphaproteobacteria</taxon>
        <taxon>Acetobacterales</taxon>
        <taxon>Roseomonadaceae</taxon>
        <taxon>Siccirubricoccus</taxon>
    </lineage>
</organism>
<name>A0A9X0R314_9PROT</name>
<dbReference type="InterPro" id="IPR007577">
    <property type="entry name" value="GlycoTrfase_DXD_sugar-bd_CS"/>
</dbReference>
<gene>
    <name evidence="2" type="ORF">H7965_26565</name>
</gene>
<comment type="caution">
    <text evidence="2">The sequence shown here is derived from an EMBL/GenBank/DDBJ whole genome shotgun (WGS) entry which is preliminary data.</text>
</comment>
<dbReference type="GO" id="GO:0051999">
    <property type="term" value="P:mannosyl-inositol phosphorylceramide biosynthetic process"/>
    <property type="evidence" value="ECO:0007669"/>
    <property type="project" value="TreeGrafter"/>
</dbReference>
<dbReference type="Pfam" id="PF13432">
    <property type="entry name" value="TPR_16"/>
    <property type="match status" value="2"/>
</dbReference>
<dbReference type="Proteomes" id="UP000600101">
    <property type="component" value="Unassembled WGS sequence"/>
</dbReference>
<dbReference type="PANTHER" id="PTHR32385:SF15">
    <property type="entry name" value="INOSITOL PHOSPHOCERAMIDE MANNOSYLTRANSFERASE 1"/>
    <property type="match status" value="1"/>
</dbReference>
<dbReference type="GO" id="GO:0016020">
    <property type="term" value="C:membrane"/>
    <property type="evidence" value="ECO:0007669"/>
    <property type="project" value="GOC"/>
</dbReference>
<dbReference type="EMBL" id="JACOMF010000083">
    <property type="protein sequence ID" value="MBC4018824.1"/>
    <property type="molecule type" value="Genomic_DNA"/>
</dbReference>
<dbReference type="InterPro" id="IPR011990">
    <property type="entry name" value="TPR-like_helical_dom_sf"/>
</dbReference>
<dbReference type="Pfam" id="PF04488">
    <property type="entry name" value="Gly_transf_sug"/>
    <property type="match status" value="1"/>
</dbReference>
<dbReference type="Gene3D" id="3.90.550.20">
    <property type="match status" value="1"/>
</dbReference>
<protein>
    <submittedName>
        <fullName evidence="2">Tetratricopeptide repeat protein</fullName>
    </submittedName>
</protein>
<evidence type="ECO:0000313" key="2">
    <source>
        <dbReference type="EMBL" id="MBC4018824.1"/>
    </source>
</evidence>
<sequence>MSNSEVELIADLRHLLNRGQAAEALRRFDLADLPQPLTNDALLMRANILRALGDQAAVPLYFEAVLRDPGCVAARLGLGVMARLRGDRRAARTFFRVASIVAPNDIWPLVELAVEHREVGEFDEARAAALKAAELAPQAVAPRLQLGLLARARGNDTDALEQLQAAVAFAPEDLGARLELAQECRRTGQLGAYEEHLQAARRIAPTHPMPVLQLGLLARQRGDRNTAMALLRAAVEADPYDPWARLELAREHRHLDETGTAVRTLRDGLIYQPRNVLMRLELARFLRLSGELAEAEALLSAILLEQPEYAEARFELVVLLADRGEAEEAQARLAGVLKLQPDHLWACVIQSQLASRTGNADAAEAWLRRAAEAHPLAPEPLLSLAELTWRGGRPDESAALLMRLDSLVPADPRPWLIRGTQAMEAEAPAEAAAHFLAALDRNSTSVAARAGLVAARLAEGELDPASILAGASAIVSEEAPDVLIAHAHALRQLGWWREALELVSAALQRGAFPKQLVPMVVRLRLMLEGPEAAAEALQAYRPATAEQRAEEALLRGLIAAEAEALDDAAAHYAKGLALNPHHTSLHQEAARTALLRLDLVAARKHLLAVAEQGRSARRRTGRSSNISQSLAGQLLDELALDTVLATHLRELRSLPAAKRLAPVAALVLANPDNTGPAMQLLLANREVGSAAVALPTTKSPFEKVRLPQGHGPSMASGTLCRASGDPFQTGSKDSIPRRICQYWDTADPPADVQVLMASWREHNPNFSIEYFDDRTAHSFLLKHCPLTVAQAFLRCREPAMRSDLFRLVWLAQRGGLYVDADDRCLAPVEGLLSSSGSVLLYVEDFATIGNNLLGAMPGHPVFCTALAWAVEAIHRGDRDLVWLCTGPGLLTRVIAKLLAEGTLGPDVTILPRHRVHPFVAMHCRTSYKARRLHWMDRSGTHPISTGHPVHP</sequence>
<reference evidence="2" key="1">
    <citation type="submission" date="2020-08" db="EMBL/GenBank/DDBJ databases">
        <authorList>
            <person name="Hu Y."/>
            <person name="Nguyen S.V."/>
            <person name="Li F."/>
            <person name="Fanning S."/>
        </authorList>
    </citation>
    <scope>NUCLEOTIDE SEQUENCE</scope>
    <source>
        <strain evidence="2">SYSU D8009</strain>
    </source>
</reference>